<dbReference type="GeneID" id="112493690"/>
<dbReference type="RefSeq" id="XP_024936023.1">
    <property type="nucleotide sequence ID" value="XM_025080255.1"/>
</dbReference>
<reference evidence="3" key="1">
    <citation type="submission" date="2025-08" db="UniProtKB">
        <authorList>
            <consortium name="RefSeq"/>
        </authorList>
    </citation>
    <scope>IDENTIFICATION</scope>
</reference>
<gene>
    <name evidence="3" type="primary">LOC112493690</name>
</gene>
<evidence type="ECO:0000313" key="2">
    <source>
        <dbReference type="Proteomes" id="UP000694920"/>
    </source>
</evidence>
<name>A0AAJ7R837_CEPCN</name>
<accession>A0AAJ7R837</accession>
<feature type="chain" id="PRO_5042476422" evidence="1">
    <location>
        <begin position="23"/>
        <end position="117"/>
    </location>
</feature>
<keyword evidence="1" id="KW-0732">Signal</keyword>
<feature type="signal peptide" evidence="1">
    <location>
        <begin position="1"/>
        <end position="22"/>
    </location>
</feature>
<proteinExistence type="predicted"/>
<dbReference type="AlphaFoldDB" id="A0AAJ7R837"/>
<organism evidence="2 3">
    <name type="scientific">Cephus cinctus</name>
    <name type="common">Wheat stem sawfly</name>
    <dbReference type="NCBI Taxonomy" id="211228"/>
    <lineage>
        <taxon>Eukaryota</taxon>
        <taxon>Metazoa</taxon>
        <taxon>Ecdysozoa</taxon>
        <taxon>Arthropoda</taxon>
        <taxon>Hexapoda</taxon>
        <taxon>Insecta</taxon>
        <taxon>Pterygota</taxon>
        <taxon>Neoptera</taxon>
        <taxon>Endopterygota</taxon>
        <taxon>Hymenoptera</taxon>
        <taxon>Cephoidea</taxon>
        <taxon>Cephidae</taxon>
        <taxon>Cephus</taxon>
    </lineage>
</organism>
<protein>
    <submittedName>
        <fullName evidence="3">Uncharacterized protein LOC112493690 isoform X1</fullName>
    </submittedName>
</protein>
<evidence type="ECO:0000313" key="3">
    <source>
        <dbReference type="RefSeq" id="XP_024936023.1"/>
    </source>
</evidence>
<dbReference type="Proteomes" id="UP000694920">
    <property type="component" value="Unplaced"/>
</dbReference>
<evidence type="ECO:0000256" key="1">
    <source>
        <dbReference type="SAM" id="SignalP"/>
    </source>
</evidence>
<keyword evidence="2" id="KW-1185">Reference proteome</keyword>
<dbReference type="KEGG" id="ccin:112493690"/>
<sequence length="117" mass="13787">MTSCRQAFSFWHLSMVVRFILATKHFVAQSMNIWVGLRDAFRCKHELRILDGFRHFFDVMEVVTGKHKSVRSVIQRIPENLVHQHPTVPEVARRYTKDRSAHDIRLADSQSALCFYE</sequence>